<gene>
    <name evidence="5" type="ORF">ODALV1_LOCUS5788</name>
</gene>
<evidence type="ECO:0008006" key="7">
    <source>
        <dbReference type="Google" id="ProtNLM"/>
    </source>
</evidence>
<evidence type="ECO:0000313" key="6">
    <source>
        <dbReference type="Proteomes" id="UP001642540"/>
    </source>
</evidence>
<dbReference type="InterPro" id="IPR027307">
    <property type="entry name" value="WASH7"/>
</dbReference>
<reference evidence="5 6" key="1">
    <citation type="submission" date="2024-08" db="EMBL/GenBank/DDBJ databases">
        <authorList>
            <person name="Cucini C."/>
            <person name="Frati F."/>
        </authorList>
    </citation>
    <scope>NUCLEOTIDE SEQUENCE [LARGE SCALE GENOMIC DNA]</scope>
</reference>
<feature type="region of interest" description="Disordered" evidence="1">
    <location>
        <begin position="39"/>
        <end position="75"/>
    </location>
</feature>
<evidence type="ECO:0000313" key="5">
    <source>
        <dbReference type="EMBL" id="CAL8084419.1"/>
    </source>
</evidence>
<feature type="compositionally biased region" description="Low complexity" evidence="1">
    <location>
        <begin position="52"/>
        <end position="66"/>
    </location>
</feature>
<dbReference type="InterPro" id="IPR028282">
    <property type="entry name" value="WASH-7_central"/>
</dbReference>
<dbReference type="Pfam" id="PF14745">
    <property type="entry name" value="WASH-4_N"/>
    <property type="match status" value="1"/>
</dbReference>
<accession>A0ABP1Q4E4</accession>
<feature type="domain" description="WASH complex subunit 7 central" evidence="2">
    <location>
        <begin position="652"/>
        <end position="1003"/>
    </location>
</feature>
<organism evidence="5 6">
    <name type="scientific">Orchesella dallaii</name>
    <dbReference type="NCBI Taxonomy" id="48710"/>
    <lineage>
        <taxon>Eukaryota</taxon>
        <taxon>Metazoa</taxon>
        <taxon>Ecdysozoa</taxon>
        <taxon>Arthropoda</taxon>
        <taxon>Hexapoda</taxon>
        <taxon>Collembola</taxon>
        <taxon>Entomobryomorpha</taxon>
        <taxon>Entomobryoidea</taxon>
        <taxon>Orchesellidae</taxon>
        <taxon>Orchesellinae</taxon>
        <taxon>Orchesella</taxon>
    </lineage>
</organism>
<evidence type="ECO:0000259" key="4">
    <source>
        <dbReference type="Pfam" id="PF14746"/>
    </source>
</evidence>
<evidence type="ECO:0000259" key="3">
    <source>
        <dbReference type="Pfam" id="PF14745"/>
    </source>
</evidence>
<sequence>MDEADVVAYNTLTDQYLKRFGTFIENHFCTLVRSVSEDSCRASGGRTNGNLSSSSGDYSTSDVSTSQAEQSTNSVTLHTSSHNIWDNFHHPIKLRWTPIAESASFEELTCIPHPLDGNPDVQKVMLVLVTVTNQARSLKEVGYGTFVNSILLYGDGYDSDSSSNSEAPSLAETEGEGHVSIAKMIPLLLDLLGFIQECTEFVGHWMLQLAALFKESKPHVVAISNLQLYTVFRELSDLLGFFVILDEVIRNQVVLQEHWLKYRQMIKSVRADSRSFDTEAGNLVQLDRDLIQIDKYILSANIFRNFIDNMLQQNHRYFSRNLVLAEKFQSFLNTLASNLDKDTVNHTEEFRPISLAATYIFAAFLFPACFDSKKQFQKVMLEHLRRIQAVAITGSHVWLPEVFFTSCVQGNGSKLFDSRAIQSISTSRQSFLQQKVASLARDLLQWNLQYSSWALRLQEVLFMKDLSGINMADLSRKCTLIVEGIKLAQNLSQNFRLILNLHANMGKPIGKNVVVQLCQILELLKSIQGTFFQFNVRLCCSTMYIVQYVMHTALVHIRAAQKSILNSGDTRKADEARADALSILKILEHCLRGTISSKRLLVAQIALDWASSSNRLWRDDETAMILPAAIDRIDQLVNLERSVEHYCNGSLVYFHRIILSTYFSSLYANPQDSSKLPLIFLIIRDCLALLRGSPHSEHVERVFMADIESYLKTQFIERLCQDVETDLRILSHTHLQAQTVDSVSPFRAGVKELGNIMEIPSFSSDNVHNVSMKSIVEHYMSKTFYNLASVALHDWQSYATMRVLAWDKYKLHILDDHLPGHSLEQGRDILEIVRNLPQFVAEFTYNLNNQVFVQVNSPNKHLDTVNIRHLANSLRTHGPGMANSTINFTYRFLRSKIHSLSQFLYDEQIKSRLSKDIRLFKQSYQEPSAAAQNYTYATLLFDRAMKFKKGIRKLGLTEDGLSPLDQFRVLISHIGNALGFVRLVRSGGSHFLAGGYQFVPDLQDITQFSELVDSVTELEPSSWSNDIKNAAAGIDCAIKTLSNSFSDGIDYFKLLVNAFQPALLDARNAHLKNFYGIIPALTLSYVDHMRLSKEKLAKRSKSSTIFTDDGFPMGVAYLLKVLNQGADFDSLSWFSNVEYYLMRERNTALQAIQDSKKDEKLQQANTLTARRLLDVLHEFQLVRYNLSSARIFFHHDNAKTANATNAKNTNSD</sequence>
<proteinExistence type="predicted"/>
<keyword evidence="6" id="KW-1185">Reference proteome</keyword>
<feature type="domain" description="WASH complex subunit 7 C-terminal" evidence="4">
    <location>
        <begin position="1029"/>
        <end position="1194"/>
    </location>
</feature>
<dbReference type="InterPro" id="IPR028283">
    <property type="entry name" value="WASH-7_C"/>
</dbReference>
<protein>
    <recommendedName>
        <fullName evidence="7">WASH complex subunit 7</fullName>
    </recommendedName>
</protein>
<comment type="caution">
    <text evidence="5">The sequence shown here is derived from an EMBL/GenBank/DDBJ whole genome shotgun (WGS) entry which is preliminary data.</text>
</comment>
<feature type="domain" description="WASH complex subunit 4 N-terminal" evidence="3">
    <location>
        <begin position="76"/>
        <end position="650"/>
    </location>
</feature>
<dbReference type="InterPro" id="IPR028191">
    <property type="entry name" value="WASH-4_N"/>
</dbReference>
<dbReference type="Proteomes" id="UP001642540">
    <property type="component" value="Unassembled WGS sequence"/>
</dbReference>
<dbReference type="Pfam" id="PF14744">
    <property type="entry name" value="WASH-7_mid"/>
    <property type="match status" value="1"/>
</dbReference>
<dbReference type="Pfam" id="PF14746">
    <property type="entry name" value="WASH-7_C"/>
    <property type="match status" value="1"/>
</dbReference>
<evidence type="ECO:0000256" key="1">
    <source>
        <dbReference type="SAM" id="MobiDB-lite"/>
    </source>
</evidence>
<name>A0ABP1Q4E4_9HEXA</name>
<evidence type="ECO:0000259" key="2">
    <source>
        <dbReference type="Pfam" id="PF14744"/>
    </source>
</evidence>
<dbReference type="PANTHER" id="PTHR31409">
    <property type="entry name" value="WASH COMPLEX SUBUNIT 4"/>
    <property type="match status" value="1"/>
</dbReference>
<dbReference type="EMBL" id="CAXLJM020000018">
    <property type="protein sequence ID" value="CAL8084419.1"/>
    <property type="molecule type" value="Genomic_DNA"/>
</dbReference>
<dbReference type="PANTHER" id="PTHR31409:SF0">
    <property type="entry name" value="WASH COMPLEX SUBUNIT 4"/>
    <property type="match status" value="1"/>
</dbReference>